<keyword evidence="1" id="KW-0732">Signal</keyword>
<dbReference type="EMBL" id="LR593886">
    <property type="protein sequence ID" value="VTR96799.1"/>
    <property type="molecule type" value="Genomic_DNA"/>
</dbReference>
<evidence type="ECO:0000313" key="3">
    <source>
        <dbReference type="Proteomes" id="UP000464178"/>
    </source>
</evidence>
<evidence type="ECO:0008006" key="4">
    <source>
        <dbReference type="Google" id="ProtNLM"/>
    </source>
</evidence>
<dbReference type="RefSeq" id="WP_162670919.1">
    <property type="nucleotide sequence ID" value="NZ_LR593886.1"/>
</dbReference>
<accession>A0A6P2D6M5</accession>
<feature type="signal peptide" evidence="1">
    <location>
        <begin position="1"/>
        <end position="19"/>
    </location>
</feature>
<reference evidence="2 3" key="1">
    <citation type="submission" date="2019-05" db="EMBL/GenBank/DDBJ databases">
        <authorList>
            <consortium name="Science for Life Laboratories"/>
        </authorList>
    </citation>
    <scope>NUCLEOTIDE SEQUENCE [LARGE SCALE GENOMIC DNA]</scope>
    <source>
        <strain evidence="2">Soil9</strain>
    </source>
</reference>
<evidence type="ECO:0000313" key="2">
    <source>
        <dbReference type="EMBL" id="VTR96799.1"/>
    </source>
</evidence>
<feature type="chain" id="PRO_5026659154" description="Lipocalin-like domain-containing protein" evidence="1">
    <location>
        <begin position="20"/>
        <end position="115"/>
    </location>
</feature>
<dbReference type="Proteomes" id="UP000464178">
    <property type="component" value="Chromosome"/>
</dbReference>
<sequence length="115" mass="12061">MVLARRSFLFALVTGLALFATGCSSNNKDKIVGKWEAAGGILTFEFTADGQFIASGAMSIKGKYSLGAGDNVTLSDLNPPLDGKSKSKEKITINGDSMTIAGSSDGKSMTFTRKK</sequence>
<gene>
    <name evidence="2" type="ORF">SOIL9_10400</name>
</gene>
<keyword evidence="3" id="KW-1185">Reference proteome</keyword>
<evidence type="ECO:0000256" key="1">
    <source>
        <dbReference type="SAM" id="SignalP"/>
    </source>
</evidence>
<dbReference type="PROSITE" id="PS51257">
    <property type="entry name" value="PROKAR_LIPOPROTEIN"/>
    <property type="match status" value="1"/>
</dbReference>
<proteinExistence type="predicted"/>
<dbReference type="KEGG" id="gms:SOIL9_10400"/>
<organism evidence="2 3">
    <name type="scientific">Gemmata massiliana</name>
    <dbReference type="NCBI Taxonomy" id="1210884"/>
    <lineage>
        <taxon>Bacteria</taxon>
        <taxon>Pseudomonadati</taxon>
        <taxon>Planctomycetota</taxon>
        <taxon>Planctomycetia</taxon>
        <taxon>Gemmatales</taxon>
        <taxon>Gemmataceae</taxon>
        <taxon>Gemmata</taxon>
    </lineage>
</organism>
<dbReference type="AlphaFoldDB" id="A0A6P2D6M5"/>
<protein>
    <recommendedName>
        <fullName evidence="4">Lipocalin-like domain-containing protein</fullName>
    </recommendedName>
</protein>
<name>A0A6P2D6M5_9BACT</name>